<dbReference type="GeneID" id="73381641"/>
<sequence length="230" mass="25155">MKIFTLLAAAAASIATVSGYNVIDRQYVDISIEYSIVQTPEITEKNVAQWVNGDEVTLQYKLENNEKSVVTVIGVGGMFANPVTNEIVTNLTRGQIGPITVAPGTSSVFEQRIGVDLIPDNYQLVPQVFIAHEDLIKVVACRGQLASVADKSISFFDPRLIFLELVLIASLAGLGYLVYDIWGKRYFAATQPVKVKKTTDATKVTSTGSGYDVNWVPESHLKQKKTKKVA</sequence>
<evidence type="ECO:0000256" key="3">
    <source>
        <dbReference type="ARBA" id="ARBA00022729"/>
    </source>
</evidence>
<reference evidence="11" key="1">
    <citation type="journal article" date="2022" name="DNA Res.">
        <title>Genome analysis of five recently described species of the CUG-Ser clade uncovers Candida theae as a new hybrid lineage with pathogenic potential in the Candida parapsilosis species complex.</title>
        <authorList>
            <person name="Mixao V."/>
            <person name="Del Olmo V."/>
            <person name="Hegedusova E."/>
            <person name="Saus E."/>
            <person name="Pryszcz L."/>
            <person name="Cillingova A."/>
            <person name="Nosek J."/>
            <person name="Gabaldon T."/>
        </authorList>
    </citation>
    <scope>NUCLEOTIDE SEQUENCE</scope>
    <source>
        <strain evidence="11">CBS 10844</strain>
    </source>
</reference>
<evidence type="ECO:0000256" key="2">
    <source>
        <dbReference type="ARBA" id="ARBA00022692"/>
    </source>
</evidence>
<proteinExistence type="inferred from homology"/>
<feature type="signal peptide" evidence="10">
    <location>
        <begin position="1"/>
        <end position="19"/>
    </location>
</feature>
<comment type="caution">
    <text evidence="11">The sequence shown here is derived from an EMBL/GenBank/DDBJ whole genome shotgun (WGS) entry which is preliminary data.</text>
</comment>
<evidence type="ECO:0000256" key="4">
    <source>
        <dbReference type="ARBA" id="ARBA00022824"/>
    </source>
</evidence>
<dbReference type="GO" id="GO:0005789">
    <property type="term" value="C:endoplasmic reticulum membrane"/>
    <property type="evidence" value="ECO:0007669"/>
    <property type="project" value="UniProtKB-SubCell"/>
</dbReference>
<keyword evidence="12" id="KW-1185">Reference proteome</keyword>
<evidence type="ECO:0000256" key="8">
    <source>
        <dbReference type="ARBA" id="ARBA00038311"/>
    </source>
</evidence>
<protein>
    <submittedName>
        <fullName evidence="11">IRC22</fullName>
    </submittedName>
</protein>
<feature type="chain" id="PRO_5042609593" evidence="10">
    <location>
        <begin position="20"/>
        <end position="230"/>
    </location>
</feature>
<keyword evidence="3 10" id="KW-0732">Signal</keyword>
<name>A0AAI9SU93_9ASCO</name>
<comment type="similarity">
    <text evidence="8">Belongs to the IRC22 family.</text>
</comment>
<evidence type="ECO:0000256" key="6">
    <source>
        <dbReference type="ARBA" id="ARBA00023136"/>
    </source>
</evidence>
<comment type="function">
    <text evidence="7">Is probably involved in a pathway contributing to genomic integrity.</text>
</comment>
<dbReference type="AlphaFoldDB" id="A0AAI9SU93"/>
<dbReference type="EMBL" id="JAHUZD010000137">
    <property type="protein sequence ID" value="KAI3403137.1"/>
    <property type="molecule type" value="Genomic_DNA"/>
</dbReference>
<keyword evidence="4" id="KW-0256">Endoplasmic reticulum</keyword>
<evidence type="ECO:0000313" key="12">
    <source>
        <dbReference type="Proteomes" id="UP001202479"/>
    </source>
</evidence>
<evidence type="ECO:0000256" key="1">
    <source>
        <dbReference type="ARBA" id="ARBA00004115"/>
    </source>
</evidence>
<dbReference type="RefSeq" id="XP_049178884.1">
    <property type="nucleotide sequence ID" value="XM_049325422.1"/>
</dbReference>
<dbReference type="PANTHER" id="PTHR12924:SF0">
    <property type="entry name" value="TRANSLOCON-ASSOCIATED PROTEIN SUBUNIT ALPHA"/>
    <property type="match status" value="1"/>
</dbReference>
<keyword evidence="6 9" id="KW-0472">Membrane</keyword>
<evidence type="ECO:0000256" key="7">
    <source>
        <dbReference type="ARBA" id="ARBA00037565"/>
    </source>
</evidence>
<keyword evidence="2 9" id="KW-0812">Transmembrane</keyword>
<gene>
    <name evidence="11" type="ORF">KGF56_004026</name>
</gene>
<evidence type="ECO:0000256" key="10">
    <source>
        <dbReference type="SAM" id="SignalP"/>
    </source>
</evidence>
<dbReference type="Proteomes" id="UP001202479">
    <property type="component" value="Unassembled WGS sequence"/>
</dbReference>
<evidence type="ECO:0000313" key="11">
    <source>
        <dbReference type="EMBL" id="KAI3403137.1"/>
    </source>
</evidence>
<keyword evidence="5 9" id="KW-1133">Transmembrane helix</keyword>
<evidence type="ECO:0000256" key="9">
    <source>
        <dbReference type="SAM" id="Phobius"/>
    </source>
</evidence>
<accession>A0AAI9SU93</accession>
<comment type="subcellular location">
    <subcellularLocation>
        <location evidence="1">Endoplasmic reticulum membrane</location>
        <topology evidence="1">Single-pass type I membrane protein</topology>
    </subcellularLocation>
</comment>
<dbReference type="InterPro" id="IPR005595">
    <property type="entry name" value="TRAP_alpha"/>
</dbReference>
<organism evidence="11 12">
    <name type="scientific">Candida oxycetoniae</name>
    <dbReference type="NCBI Taxonomy" id="497107"/>
    <lineage>
        <taxon>Eukaryota</taxon>
        <taxon>Fungi</taxon>
        <taxon>Dikarya</taxon>
        <taxon>Ascomycota</taxon>
        <taxon>Saccharomycotina</taxon>
        <taxon>Pichiomycetes</taxon>
        <taxon>Debaryomycetaceae</taxon>
        <taxon>Candida/Lodderomyces clade</taxon>
        <taxon>Candida</taxon>
    </lineage>
</organism>
<feature type="transmembrane region" description="Helical" evidence="9">
    <location>
        <begin position="160"/>
        <end position="179"/>
    </location>
</feature>
<dbReference type="Pfam" id="PF03896">
    <property type="entry name" value="TRAP_alpha"/>
    <property type="match status" value="1"/>
</dbReference>
<evidence type="ECO:0000256" key="5">
    <source>
        <dbReference type="ARBA" id="ARBA00022989"/>
    </source>
</evidence>
<dbReference type="PANTHER" id="PTHR12924">
    <property type="entry name" value="TRANSLOCON-ASSOCIATED PROTEIN, ALPHA SUBUNIT"/>
    <property type="match status" value="1"/>
</dbReference>